<dbReference type="EMBL" id="BART01018231">
    <property type="protein sequence ID" value="GAG87551.1"/>
    <property type="molecule type" value="Genomic_DNA"/>
</dbReference>
<proteinExistence type="predicted"/>
<name>X1CTL7_9ZZZZ</name>
<gene>
    <name evidence="1" type="ORF">S01H4_34453</name>
</gene>
<evidence type="ECO:0000313" key="1">
    <source>
        <dbReference type="EMBL" id="GAG87551.1"/>
    </source>
</evidence>
<organism evidence="1">
    <name type="scientific">marine sediment metagenome</name>
    <dbReference type="NCBI Taxonomy" id="412755"/>
    <lineage>
        <taxon>unclassified sequences</taxon>
        <taxon>metagenomes</taxon>
        <taxon>ecological metagenomes</taxon>
    </lineage>
</organism>
<reference evidence="1" key="1">
    <citation type="journal article" date="2014" name="Front. Microbiol.">
        <title>High frequency of phylogenetically diverse reductive dehalogenase-homologous genes in deep subseafloor sedimentary metagenomes.</title>
        <authorList>
            <person name="Kawai M."/>
            <person name="Futagami T."/>
            <person name="Toyoda A."/>
            <person name="Takaki Y."/>
            <person name="Nishi S."/>
            <person name="Hori S."/>
            <person name="Arai W."/>
            <person name="Tsubouchi T."/>
            <person name="Morono Y."/>
            <person name="Uchiyama I."/>
            <person name="Ito T."/>
            <person name="Fujiyama A."/>
            <person name="Inagaki F."/>
            <person name="Takami H."/>
        </authorList>
    </citation>
    <scope>NUCLEOTIDE SEQUENCE</scope>
    <source>
        <strain evidence="1">Expedition CK06-06</strain>
    </source>
</reference>
<accession>X1CTL7</accession>
<comment type="caution">
    <text evidence="1">The sequence shown here is derived from an EMBL/GenBank/DDBJ whole genome shotgun (WGS) entry which is preliminary data.</text>
</comment>
<dbReference type="AlphaFoldDB" id="X1CTL7"/>
<protein>
    <submittedName>
        <fullName evidence="1">Uncharacterized protein</fullName>
    </submittedName>
</protein>
<sequence length="165" mass="18218">MDSRDKESYLKQYFWTPGGEITVQQALLGAAELTHAFVKALADANKVLIEIPQGWLAGEFRFYSDGAADTEDVIELYAASTTDSKPDHYRRFAQLTTLVGTQEYGSNKFIDTINPASEWLTNKGAVSPADNTFGSYAMNFHGYNKILAIASTLNSTTYGIEIKKV</sequence>